<proteinExistence type="predicted"/>
<dbReference type="Proteomes" id="UP001165136">
    <property type="component" value="Unassembled WGS sequence"/>
</dbReference>
<dbReference type="CDD" id="cd00383">
    <property type="entry name" value="trans_reg_C"/>
    <property type="match status" value="1"/>
</dbReference>
<keyword evidence="5" id="KW-1185">Reference proteome</keyword>
<organism evidence="4 5">
    <name type="scientific">Amycolatopsis taiwanensis</name>
    <dbReference type="NCBI Taxonomy" id="342230"/>
    <lineage>
        <taxon>Bacteria</taxon>
        <taxon>Bacillati</taxon>
        <taxon>Actinomycetota</taxon>
        <taxon>Actinomycetes</taxon>
        <taxon>Pseudonocardiales</taxon>
        <taxon>Pseudonocardiaceae</taxon>
        <taxon>Amycolatopsis</taxon>
    </lineage>
</organism>
<evidence type="ECO:0000313" key="4">
    <source>
        <dbReference type="EMBL" id="GLY65099.1"/>
    </source>
</evidence>
<dbReference type="GO" id="GO:0000160">
    <property type="term" value="P:phosphorelay signal transduction system"/>
    <property type="evidence" value="ECO:0007669"/>
    <property type="project" value="InterPro"/>
</dbReference>
<dbReference type="GO" id="GO:0006355">
    <property type="term" value="P:regulation of DNA-templated transcription"/>
    <property type="evidence" value="ECO:0007669"/>
    <property type="project" value="InterPro"/>
</dbReference>
<feature type="DNA-binding region" description="OmpR/PhoB-type" evidence="2">
    <location>
        <begin position="1"/>
        <end position="63"/>
    </location>
</feature>
<dbReference type="AlphaFoldDB" id="A0A9W6QWZ8"/>
<dbReference type="SUPFAM" id="SSF46894">
    <property type="entry name" value="C-terminal effector domain of the bipartite response regulators"/>
    <property type="match status" value="1"/>
</dbReference>
<dbReference type="InterPro" id="IPR036388">
    <property type="entry name" value="WH-like_DNA-bd_sf"/>
</dbReference>
<sequence length="64" mass="7489">MREYLLIRPEQVVSRMELIEHYRDEEADPMSNVVDAVVTRLRRKPREPNLLHGVRGAGYRLSVA</sequence>
<evidence type="ECO:0000256" key="2">
    <source>
        <dbReference type="PROSITE-ProRule" id="PRU01091"/>
    </source>
</evidence>
<name>A0A9W6QWZ8_9PSEU</name>
<dbReference type="PROSITE" id="PS51755">
    <property type="entry name" value="OMPR_PHOB"/>
    <property type="match status" value="1"/>
</dbReference>
<dbReference type="SMART" id="SM00862">
    <property type="entry name" value="Trans_reg_C"/>
    <property type="match status" value="1"/>
</dbReference>
<accession>A0A9W6QWZ8</accession>
<feature type="domain" description="OmpR/PhoB-type" evidence="3">
    <location>
        <begin position="1"/>
        <end position="63"/>
    </location>
</feature>
<dbReference type="Gene3D" id="1.10.10.10">
    <property type="entry name" value="Winged helix-like DNA-binding domain superfamily/Winged helix DNA-binding domain"/>
    <property type="match status" value="1"/>
</dbReference>
<gene>
    <name evidence="4" type="ORF">Atai01_17180</name>
</gene>
<dbReference type="EMBL" id="BSTI01000003">
    <property type="protein sequence ID" value="GLY65099.1"/>
    <property type="molecule type" value="Genomic_DNA"/>
</dbReference>
<reference evidence="4" key="1">
    <citation type="submission" date="2023-03" db="EMBL/GenBank/DDBJ databases">
        <title>Amycolatopsis taiwanensis NBRC 103393.</title>
        <authorList>
            <person name="Ichikawa N."/>
            <person name="Sato H."/>
            <person name="Tonouchi N."/>
        </authorList>
    </citation>
    <scope>NUCLEOTIDE SEQUENCE</scope>
    <source>
        <strain evidence="4">NBRC 103393</strain>
    </source>
</reference>
<evidence type="ECO:0000256" key="1">
    <source>
        <dbReference type="ARBA" id="ARBA00023125"/>
    </source>
</evidence>
<dbReference type="GO" id="GO:0003677">
    <property type="term" value="F:DNA binding"/>
    <property type="evidence" value="ECO:0007669"/>
    <property type="project" value="UniProtKB-UniRule"/>
</dbReference>
<evidence type="ECO:0000313" key="5">
    <source>
        <dbReference type="Proteomes" id="UP001165136"/>
    </source>
</evidence>
<dbReference type="Pfam" id="PF00486">
    <property type="entry name" value="Trans_reg_C"/>
    <property type="match status" value="1"/>
</dbReference>
<dbReference type="InterPro" id="IPR016032">
    <property type="entry name" value="Sig_transdc_resp-reg_C-effctor"/>
</dbReference>
<protein>
    <recommendedName>
        <fullName evidence="3">OmpR/PhoB-type domain-containing protein</fullName>
    </recommendedName>
</protein>
<keyword evidence="1 2" id="KW-0238">DNA-binding</keyword>
<evidence type="ECO:0000259" key="3">
    <source>
        <dbReference type="PROSITE" id="PS51755"/>
    </source>
</evidence>
<comment type="caution">
    <text evidence="4">The sequence shown here is derived from an EMBL/GenBank/DDBJ whole genome shotgun (WGS) entry which is preliminary data.</text>
</comment>
<dbReference type="InterPro" id="IPR001867">
    <property type="entry name" value="OmpR/PhoB-type_DNA-bd"/>
</dbReference>